<protein>
    <submittedName>
        <fullName evidence="2">Uncharacterized protein</fullName>
    </submittedName>
</protein>
<dbReference type="AlphaFoldDB" id="A0A9P8WMW8"/>
<sequence length="170" mass="19074">MLAEVRVVFLPPISLSSTADPSSRLQLTTSHQTRRRKRTAKTLANGRAPCQFVVHCHHEKTRDHNHTMLTMTLTPQHRFQVFGVSWSPPQDANGVISGVLRTNNSPQDAQDAQRFRMDSSPGSYVQRIFPRRRAEAADRTAPPASVPLSSRRVSAVSHLRRRVSPPARSH</sequence>
<feature type="compositionally biased region" description="Basic residues" evidence="1">
    <location>
        <begin position="158"/>
        <end position="170"/>
    </location>
</feature>
<feature type="region of interest" description="Disordered" evidence="1">
    <location>
        <begin position="131"/>
        <end position="170"/>
    </location>
</feature>
<comment type="caution">
    <text evidence="2">The sequence shown here is derived from an EMBL/GenBank/DDBJ whole genome shotgun (WGS) entry which is preliminary data.</text>
</comment>
<proteinExistence type="predicted"/>
<reference evidence="2 3" key="1">
    <citation type="journal article" date="2021" name="Nat. Commun.">
        <title>Genetic determinants of endophytism in the Arabidopsis root mycobiome.</title>
        <authorList>
            <person name="Mesny F."/>
            <person name="Miyauchi S."/>
            <person name="Thiergart T."/>
            <person name="Pickel B."/>
            <person name="Atanasova L."/>
            <person name="Karlsson M."/>
            <person name="Huettel B."/>
            <person name="Barry K.W."/>
            <person name="Haridas S."/>
            <person name="Chen C."/>
            <person name="Bauer D."/>
            <person name="Andreopoulos W."/>
            <person name="Pangilinan J."/>
            <person name="LaButti K."/>
            <person name="Riley R."/>
            <person name="Lipzen A."/>
            <person name="Clum A."/>
            <person name="Drula E."/>
            <person name="Henrissat B."/>
            <person name="Kohler A."/>
            <person name="Grigoriev I.V."/>
            <person name="Martin F.M."/>
            <person name="Hacquard S."/>
        </authorList>
    </citation>
    <scope>NUCLEOTIDE SEQUENCE [LARGE SCALE GENOMIC DNA]</scope>
    <source>
        <strain evidence="2 3">MPI-CAGE-CH-0241</strain>
    </source>
</reference>
<evidence type="ECO:0000313" key="3">
    <source>
        <dbReference type="Proteomes" id="UP000777438"/>
    </source>
</evidence>
<evidence type="ECO:0000313" key="2">
    <source>
        <dbReference type="EMBL" id="KAH6900674.1"/>
    </source>
</evidence>
<evidence type="ECO:0000256" key="1">
    <source>
        <dbReference type="SAM" id="MobiDB-lite"/>
    </source>
</evidence>
<dbReference type="EMBL" id="JAGPYM010000001">
    <property type="protein sequence ID" value="KAH6900674.1"/>
    <property type="molecule type" value="Genomic_DNA"/>
</dbReference>
<dbReference type="Proteomes" id="UP000777438">
    <property type="component" value="Unassembled WGS sequence"/>
</dbReference>
<accession>A0A9P8WMW8</accession>
<name>A0A9P8WMW8_9HYPO</name>
<gene>
    <name evidence="2" type="ORF">B0T10DRAFT_34159</name>
</gene>
<keyword evidence="3" id="KW-1185">Reference proteome</keyword>
<organism evidence="2 3">
    <name type="scientific">Thelonectria olida</name>
    <dbReference type="NCBI Taxonomy" id="1576542"/>
    <lineage>
        <taxon>Eukaryota</taxon>
        <taxon>Fungi</taxon>
        <taxon>Dikarya</taxon>
        <taxon>Ascomycota</taxon>
        <taxon>Pezizomycotina</taxon>
        <taxon>Sordariomycetes</taxon>
        <taxon>Hypocreomycetidae</taxon>
        <taxon>Hypocreales</taxon>
        <taxon>Nectriaceae</taxon>
        <taxon>Thelonectria</taxon>
    </lineage>
</organism>